<proteinExistence type="inferred from homology"/>
<feature type="compositionally biased region" description="Polar residues" evidence="6">
    <location>
        <begin position="47"/>
        <end position="59"/>
    </location>
</feature>
<name>H8GDW0_9PSEU</name>
<dbReference type="Proteomes" id="UP000004705">
    <property type="component" value="Chromosome"/>
</dbReference>
<keyword evidence="2" id="KW-0732">Signal</keyword>
<dbReference type="EMBL" id="CM001466">
    <property type="protein sequence ID" value="EHY88904.1"/>
    <property type="molecule type" value="Genomic_DNA"/>
</dbReference>
<comment type="similarity">
    <text evidence="1">Belongs to the thioredoxin family. DsbA subfamily.</text>
</comment>
<evidence type="ECO:0000256" key="2">
    <source>
        <dbReference type="ARBA" id="ARBA00022729"/>
    </source>
</evidence>
<dbReference type="GO" id="GO:0016491">
    <property type="term" value="F:oxidoreductase activity"/>
    <property type="evidence" value="ECO:0007669"/>
    <property type="project" value="UniProtKB-KW"/>
</dbReference>
<keyword evidence="10" id="KW-1185">Reference proteome</keyword>
<accession>H8GDW0</accession>
<dbReference type="GO" id="GO:0016853">
    <property type="term" value="F:isomerase activity"/>
    <property type="evidence" value="ECO:0007669"/>
    <property type="project" value="UniProtKB-KW"/>
</dbReference>
<dbReference type="AlphaFoldDB" id="H8GDW0"/>
<dbReference type="SUPFAM" id="SSF52833">
    <property type="entry name" value="Thioredoxin-like"/>
    <property type="match status" value="1"/>
</dbReference>
<keyword evidence="9" id="KW-0413">Isomerase</keyword>
<dbReference type="Gene3D" id="3.40.30.10">
    <property type="entry name" value="Glutaredoxin"/>
    <property type="match status" value="1"/>
</dbReference>
<evidence type="ECO:0000313" key="9">
    <source>
        <dbReference type="EMBL" id="EHY88904.1"/>
    </source>
</evidence>
<evidence type="ECO:0000256" key="1">
    <source>
        <dbReference type="ARBA" id="ARBA00005791"/>
    </source>
</evidence>
<evidence type="ECO:0000313" key="10">
    <source>
        <dbReference type="Proteomes" id="UP000004705"/>
    </source>
</evidence>
<dbReference type="RefSeq" id="WP_005441017.1">
    <property type="nucleotide sequence ID" value="NZ_CM001466.1"/>
</dbReference>
<evidence type="ECO:0000256" key="3">
    <source>
        <dbReference type="ARBA" id="ARBA00023002"/>
    </source>
</evidence>
<evidence type="ECO:0000256" key="6">
    <source>
        <dbReference type="SAM" id="MobiDB-lite"/>
    </source>
</evidence>
<evidence type="ECO:0000256" key="5">
    <source>
        <dbReference type="ARBA" id="ARBA00023284"/>
    </source>
</evidence>
<feature type="region of interest" description="Disordered" evidence="6">
    <location>
        <begin position="38"/>
        <end position="75"/>
    </location>
</feature>
<dbReference type="PROSITE" id="PS51352">
    <property type="entry name" value="THIOREDOXIN_2"/>
    <property type="match status" value="1"/>
</dbReference>
<dbReference type="InterPro" id="IPR012336">
    <property type="entry name" value="Thioredoxin-like_fold"/>
</dbReference>
<keyword evidence="7" id="KW-0812">Transmembrane</keyword>
<organism evidence="9 10">
    <name type="scientific">Saccharomonospora azurea NA-128</name>
    <dbReference type="NCBI Taxonomy" id="882081"/>
    <lineage>
        <taxon>Bacteria</taxon>
        <taxon>Bacillati</taxon>
        <taxon>Actinomycetota</taxon>
        <taxon>Actinomycetes</taxon>
        <taxon>Pseudonocardiales</taxon>
        <taxon>Pseudonocardiaceae</taxon>
        <taxon>Saccharomonospora</taxon>
    </lineage>
</organism>
<dbReference type="OrthoDB" id="117402at2"/>
<dbReference type="InterPro" id="IPR013766">
    <property type="entry name" value="Thioredoxin_domain"/>
</dbReference>
<keyword evidence="5" id="KW-0676">Redox-active center</keyword>
<dbReference type="HOGENOM" id="CLU_000288_47_1_11"/>
<evidence type="ECO:0000256" key="7">
    <source>
        <dbReference type="SAM" id="Phobius"/>
    </source>
</evidence>
<protein>
    <submittedName>
        <fullName evidence="9">Protein-disulfide isomerase</fullName>
    </submittedName>
</protein>
<keyword evidence="7" id="KW-1133">Transmembrane helix</keyword>
<dbReference type="Pfam" id="PF13462">
    <property type="entry name" value="Thioredoxin_4"/>
    <property type="match status" value="1"/>
</dbReference>
<evidence type="ECO:0000259" key="8">
    <source>
        <dbReference type="PROSITE" id="PS51352"/>
    </source>
</evidence>
<feature type="transmembrane region" description="Helical" evidence="7">
    <location>
        <begin position="14"/>
        <end position="32"/>
    </location>
</feature>
<gene>
    <name evidence="9" type="ORF">SacazDRAFT_01987</name>
</gene>
<dbReference type="PANTHER" id="PTHR13887:SF14">
    <property type="entry name" value="DISULFIDE BOND FORMATION PROTEIN D"/>
    <property type="match status" value="1"/>
</dbReference>
<evidence type="ECO:0000256" key="4">
    <source>
        <dbReference type="ARBA" id="ARBA00023157"/>
    </source>
</evidence>
<dbReference type="PANTHER" id="PTHR13887">
    <property type="entry name" value="GLUTATHIONE S-TRANSFERASE KAPPA"/>
    <property type="match status" value="1"/>
</dbReference>
<sequence>MTAPTRRDTSKRDGVLVAVLVLVALGLIIYLATSRSGEDAKAGTEPGPQQTSSAETGSSPLADLPRRETGDPMALGATDAPVTMVMYEDYRCPFCAKFSRDIAPSLIDRYIDAGVLRMEWRDLPIFGEQSLLAARAGRAAAEQGRFWEFTEAVYAAAPDRGHPDLTADALRDFAREAGVDDLDRFTKDMNSDRFDAAIETDIREGTGVGVSSTPTFVVNGQPVLGAQPLDTFTSVIDAAADAAHD</sequence>
<reference evidence="9 10" key="1">
    <citation type="journal article" date="2012" name="Stand. Genomic Sci.">
        <title>Genome sequence of the soil bacterium Saccharomonospora azurea type strain (NA-128(T)).</title>
        <authorList>
            <person name="Klenk H.P."/>
            <person name="Held B."/>
            <person name="Lucas S."/>
            <person name="Lapidus A."/>
            <person name="Copeland A."/>
            <person name="Hammon N."/>
            <person name="Pitluck S."/>
            <person name="Goodwin L.A."/>
            <person name="Han C."/>
            <person name="Tapia R."/>
            <person name="Brambilla E.M."/>
            <person name="Potter G."/>
            <person name="Land M."/>
            <person name="Ivanova N."/>
            <person name="Rohde M."/>
            <person name="Goker M."/>
            <person name="Detter J.C."/>
            <person name="Kyrpides N.C."/>
            <person name="Woyke T."/>
        </authorList>
    </citation>
    <scope>NUCLEOTIDE SEQUENCE [LARGE SCALE GENOMIC DNA]</scope>
    <source>
        <strain evidence="9 10">NA-128</strain>
    </source>
</reference>
<keyword evidence="4" id="KW-1015">Disulfide bond</keyword>
<feature type="domain" description="Thioredoxin" evidence="8">
    <location>
        <begin position="41"/>
        <end position="241"/>
    </location>
</feature>
<dbReference type="InterPro" id="IPR036249">
    <property type="entry name" value="Thioredoxin-like_sf"/>
</dbReference>
<keyword evidence="7" id="KW-0472">Membrane</keyword>
<keyword evidence="3" id="KW-0560">Oxidoreductase</keyword>